<dbReference type="RefSeq" id="WP_115310860.1">
    <property type="nucleotide sequence ID" value="NZ_UHIO01000001.1"/>
</dbReference>
<evidence type="ECO:0000313" key="2">
    <source>
        <dbReference type="EMBL" id="SUP44678.1"/>
    </source>
</evidence>
<proteinExistence type="predicted"/>
<accession>A0A380NMD0</accession>
<dbReference type="EMBL" id="UHIO01000001">
    <property type="protein sequence ID" value="SUP44678.1"/>
    <property type="molecule type" value="Genomic_DNA"/>
</dbReference>
<sequence length="195" mass="22168">MDLGLLVFLLVLGSVIFDSRKKKRSRNQENPGQQEPTDVTSTKREPYDWSEPSRQSRPGPKPSKTAKKSSKDTMTWEAMEEYYGIKMERKETPVASGQEKPEAKEAILATFPSKEKSVDSKSELDERTKILIKIAEENNNKKEPSLPQGKVWEPTQLKPTHKRSQVLPPGGLQAGIKWSLILEPPKARQCRGYRH</sequence>
<protein>
    <submittedName>
        <fullName evidence="2">Uncharacterized protein</fullName>
    </submittedName>
</protein>
<evidence type="ECO:0000313" key="3">
    <source>
        <dbReference type="Proteomes" id="UP000255367"/>
    </source>
</evidence>
<dbReference type="OrthoDB" id="1632214at2"/>
<feature type="region of interest" description="Disordered" evidence="1">
    <location>
        <begin position="20"/>
        <end position="73"/>
    </location>
</feature>
<evidence type="ECO:0000256" key="1">
    <source>
        <dbReference type="SAM" id="MobiDB-lite"/>
    </source>
</evidence>
<gene>
    <name evidence="2" type="ORF">NCTC12020_01777</name>
</gene>
<dbReference type="Proteomes" id="UP000255367">
    <property type="component" value="Unassembled WGS sequence"/>
</dbReference>
<organism evidence="2 3">
    <name type="scientific">Veillonella criceti</name>
    <dbReference type="NCBI Taxonomy" id="103891"/>
    <lineage>
        <taxon>Bacteria</taxon>
        <taxon>Bacillati</taxon>
        <taxon>Bacillota</taxon>
        <taxon>Negativicutes</taxon>
        <taxon>Veillonellales</taxon>
        <taxon>Veillonellaceae</taxon>
        <taxon>Veillonella</taxon>
    </lineage>
</organism>
<reference evidence="2 3" key="1">
    <citation type="submission" date="2018-06" db="EMBL/GenBank/DDBJ databases">
        <authorList>
            <consortium name="Pathogen Informatics"/>
            <person name="Doyle S."/>
        </authorList>
    </citation>
    <scope>NUCLEOTIDE SEQUENCE [LARGE SCALE GENOMIC DNA]</scope>
    <source>
        <strain evidence="2 3">NCTC12020</strain>
    </source>
</reference>
<feature type="region of interest" description="Disordered" evidence="1">
    <location>
        <begin position="139"/>
        <end position="171"/>
    </location>
</feature>
<keyword evidence="3" id="KW-1185">Reference proteome</keyword>
<feature type="compositionally biased region" description="Polar residues" evidence="1">
    <location>
        <begin position="28"/>
        <end position="40"/>
    </location>
</feature>
<name>A0A380NMD0_9FIRM</name>
<dbReference type="AlphaFoldDB" id="A0A380NMD0"/>